<name>A0A367JXV7_RHIAZ</name>
<feature type="domain" description="GIT Spa2 homology (SHD)" evidence="4">
    <location>
        <begin position="88"/>
        <end position="118"/>
    </location>
</feature>
<dbReference type="PANTHER" id="PTHR21601:SF0">
    <property type="entry name" value="PROTEIN SPA2-RELATED"/>
    <property type="match status" value="1"/>
</dbReference>
<keyword evidence="1" id="KW-0677">Repeat</keyword>
<dbReference type="InterPro" id="IPR022018">
    <property type="entry name" value="GIT1_C"/>
</dbReference>
<dbReference type="InterPro" id="IPR013724">
    <property type="entry name" value="GIT_SHD"/>
</dbReference>
<evidence type="ECO:0000256" key="1">
    <source>
        <dbReference type="ARBA" id="ARBA00022737"/>
    </source>
</evidence>
<feature type="region of interest" description="Disordered" evidence="3">
    <location>
        <begin position="545"/>
        <end position="579"/>
    </location>
</feature>
<feature type="compositionally biased region" description="Low complexity" evidence="3">
    <location>
        <begin position="25"/>
        <end position="37"/>
    </location>
</feature>
<dbReference type="PANTHER" id="PTHR21601">
    <property type="entry name" value="SPA2 PROTEIN"/>
    <property type="match status" value="1"/>
</dbReference>
<dbReference type="Pfam" id="PF23742">
    <property type="entry name" value="VBS_C3G9"/>
    <property type="match status" value="1"/>
</dbReference>
<dbReference type="InterPro" id="IPR056439">
    <property type="entry name" value="VBS_C3G9"/>
</dbReference>
<feature type="coiled-coil region" evidence="2">
    <location>
        <begin position="256"/>
        <end position="400"/>
    </location>
</feature>
<organism evidence="5 6">
    <name type="scientific">Rhizopus azygosporus</name>
    <name type="common">Rhizopus microsporus var. azygosporus</name>
    <dbReference type="NCBI Taxonomy" id="86630"/>
    <lineage>
        <taxon>Eukaryota</taxon>
        <taxon>Fungi</taxon>
        <taxon>Fungi incertae sedis</taxon>
        <taxon>Mucoromycota</taxon>
        <taxon>Mucoromycotina</taxon>
        <taxon>Mucoromycetes</taxon>
        <taxon>Mucorales</taxon>
        <taxon>Mucorineae</taxon>
        <taxon>Rhizopodaceae</taxon>
        <taxon>Rhizopus</taxon>
    </lineage>
</organism>
<evidence type="ECO:0000256" key="2">
    <source>
        <dbReference type="SAM" id="Coils"/>
    </source>
</evidence>
<reference evidence="5 6" key="1">
    <citation type="journal article" date="2018" name="G3 (Bethesda)">
        <title>Phylogenetic and Phylogenomic Definition of Rhizopus Species.</title>
        <authorList>
            <person name="Gryganskyi A.P."/>
            <person name="Golan J."/>
            <person name="Dolatabadi S."/>
            <person name="Mondo S."/>
            <person name="Robb S."/>
            <person name="Idnurm A."/>
            <person name="Muszewska A."/>
            <person name="Steczkiewicz K."/>
            <person name="Masonjones S."/>
            <person name="Liao H.L."/>
            <person name="Gajdeczka M.T."/>
            <person name="Anike F."/>
            <person name="Vuek A."/>
            <person name="Anishchenko I.M."/>
            <person name="Voigt K."/>
            <person name="de Hoog G.S."/>
            <person name="Smith M.E."/>
            <person name="Heitman J."/>
            <person name="Vilgalys R."/>
            <person name="Stajich J.E."/>
        </authorList>
    </citation>
    <scope>NUCLEOTIDE SEQUENCE [LARGE SCALE GENOMIC DNA]</scope>
    <source>
        <strain evidence="5 6">CBS 357.93</strain>
    </source>
</reference>
<dbReference type="InterPro" id="IPR039892">
    <property type="entry name" value="Spa2/Sph1"/>
</dbReference>
<protein>
    <submittedName>
        <fullName evidence="5">Component of the polarisome</fullName>
    </submittedName>
</protein>
<evidence type="ECO:0000313" key="5">
    <source>
        <dbReference type="EMBL" id="RCH94760.1"/>
    </source>
</evidence>
<dbReference type="Pfam" id="PF12205">
    <property type="entry name" value="GIT1_C"/>
    <property type="match status" value="1"/>
</dbReference>
<sequence length="721" mass="83112">MAYSKSPPRSPQEDWLSRGPQSAKTYSTSSSRSMSYTSRSQSFASTRAYSLAHYENTARIYYMELRSYLKDILAQESIEGPQPERITARQKLTRLSNHQFHELAMDVYDEVTRRIKNDKYVPFLPVKEDFHPKRNQARQKLATLAVPRFKDLASDVFSELTRRYANLFQEDDSHLPPVPQVPMMDSKLYDKVQQPSKSTHIIPVKGTFNVETVDKFSDDETILNSPDRTYVNRSPIDQKEFFGRNNSSDEDVNKIRSEYEYKMSMMQNHIKQLQDKLEEKNDQSMDSIDRELLNQLQKVSLKDEENQRVIRQMEEQYKKLDDKYQTLKQDYNKQQEAVREVKRETREMIEELKRMAKTNEELMLEKEEADKEIKTLRDQVKEWQIKYEKVKLELRSVKVQSIRNVSSINCNMIKDNFIQPTKKGIITYDHILSFQTSIDELLITARSSYPANVIQAMKVIVSVCKLITEQVENNESRLTSDSKQTLYELKSRFSTALSDLLIAAKHHANGMGISPVSLLDHSAGNLSAVVVDLVRLVGIKDTDNNNQNGFQNDYKNNNTTSAYETNSNSPPSLSQIRSQLKDTDDNYSLPEQTYTTPAELTKYLKNETDTIVQTIQNLLSALRLPQNGEAYSIITSLIDIIRTIIDKSSSVCSSQSGYAYTRACRPILNELDQCSQRLNLLQINHFVSGTVATANAKRDLAKEAYEIAKYTKELINLFETD</sequence>
<evidence type="ECO:0000313" key="6">
    <source>
        <dbReference type="Proteomes" id="UP000252139"/>
    </source>
</evidence>
<feature type="compositionally biased region" description="Polar residues" evidence="3">
    <location>
        <begin position="545"/>
        <end position="578"/>
    </location>
</feature>
<dbReference type="GO" id="GO:0005078">
    <property type="term" value="F:MAP-kinase scaffold activity"/>
    <property type="evidence" value="ECO:0007669"/>
    <property type="project" value="TreeGrafter"/>
</dbReference>
<evidence type="ECO:0000259" key="4">
    <source>
        <dbReference type="SMART" id="SM00555"/>
    </source>
</evidence>
<dbReference type="EMBL" id="PJQL01000542">
    <property type="protein sequence ID" value="RCH94760.1"/>
    <property type="molecule type" value="Genomic_DNA"/>
</dbReference>
<dbReference type="AlphaFoldDB" id="A0A367JXV7"/>
<evidence type="ECO:0000256" key="3">
    <source>
        <dbReference type="SAM" id="MobiDB-lite"/>
    </source>
</evidence>
<keyword evidence="6" id="KW-1185">Reference proteome</keyword>
<dbReference type="Gene3D" id="1.20.120.330">
    <property type="entry name" value="Nucleotidyltransferases domain 2"/>
    <property type="match status" value="1"/>
</dbReference>
<dbReference type="STRING" id="86630.A0A367JXV7"/>
<keyword evidence="2" id="KW-0175">Coiled coil</keyword>
<feature type="domain" description="GIT Spa2 homology (SHD)" evidence="4">
    <location>
        <begin position="137"/>
        <end position="167"/>
    </location>
</feature>
<dbReference type="SMART" id="SM00555">
    <property type="entry name" value="GIT"/>
    <property type="match status" value="2"/>
</dbReference>
<dbReference type="Proteomes" id="UP000252139">
    <property type="component" value="Unassembled WGS sequence"/>
</dbReference>
<dbReference type="Pfam" id="PF08518">
    <property type="entry name" value="GIT_SHD"/>
    <property type="match status" value="2"/>
</dbReference>
<proteinExistence type="predicted"/>
<accession>A0A367JXV7</accession>
<feature type="region of interest" description="Disordered" evidence="3">
    <location>
        <begin position="1"/>
        <end position="37"/>
    </location>
</feature>
<dbReference type="OrthoDB" id="5588096at2759"/>
<comment type="caution">
    <text evidence="5">The sequence shown here is derived from an EMBL/GenBank/DDBJ whole genome shotgun (WGS) entry which is preliminary data.</text>
</comment>
<gene>
    <name evidence="5" type="primary">SPA2_1</name>
    <name evidence="5" type="ORF">CU097_007411</name>
</gene>